<reference evidence="6 9" key="2">
    <citation type="submission" date="2020-01" db="EMBL/GenBank/DDBJ databases">
        <title>Insect and environment-associated Actinomycetes.</title>
        <authorList>
            <person name="Currrie C."/>
            <person name="Chevrette M."/>
            <person name="Carlson C."/>
            <person name="Stubbendieck R."/>
            <person name="Wendt-Pienkowski E."/>
        </authorList>
    </citation>
    <scope>NUCLEOTIDE SEQUENCE [LARGE SCALE GENOMIC DNA]</scope>
    <source>
        <strain evidence="6 9">SID8386</strain>
    </source>
</reference>
<evidence type="ECO:0000256" key="2">
    <source>
        <dbReference type="ARBA" id="ARBA00012438"/>
    </source>
</evidence>
<dbReference type="Proteomes" id="UP000199137">
    <property type="component" value="Unassembled WGS sequence"/>
</dbReference>
<dbReference type="PANTHER" id="PTHR34220:SF7">
    <property type="entry name" value="SENSOR HISTIDINE KINASE YPDA"/>
    <property type="match status" value="1"/>
</dbReference>
<keyword evidence="3 7" id="KW-0418">Kinase</keyword>
<dbReference type="InterPro" id="IPR005467">
    <property type="entry name" value="His_kinase_dom"/>
</dbReference>
<evidence type="ECO:0000256" key="3">
    <source>
        <dbReference type="ARBA" id="ARBA00022777"/>
    </source>
</evidence>
<dbReference type="PANTHER" id="PTHR34220">
    <property type="entry name" value="SENSOR HISTIDINE KINASE YPDA"/>
    <property type="match status" value="1"/>
</dbReference>
<dbReference type="GO" id="GO:0000155">
    <property type="term" value="F:phosphorelay sensor kinase activity"/>
    <property type="evidence" value="ECO:0007669"/>
    <property type="project" value="InterPro"/>
</dbReference>
<feature type="domain" description="Histidine kinase" evidence="5">
    <location>
        <begin position="243"/>
        <end position="344"/>
    </location>
</feature>
<dbReference type="Gene3D" id="3.30.565.10">
    <property type="entry name" value="Histidine kinase-like ATPase, C-terminal domain"/>
    <property type="match status" value="1"/>
</dbReference>
<evidence type="ECO:0000259" key="5">
    <source>
        <dbReference type="PROSITE" id="PS50109"/>
    </source>
</evidence>
<dbReference type="Pfam" id="PF06580">
    <property type="entry name" value="His_kinase"/>
    <property type="match status" value="1"/>
</dbReference>
<gene>
    <name evidence="6" type="ORF">G3I59_19710</name>
    <name evidence="7" type="ORF">SAMN05421854_104224</name>
</gene>
<dbReference type="Pfam" id="PF02518">
    <property type="entry name" value="HATPase_c"/>
    <property type="match status" value="1"/>
</dbReference>
<comment type="catalytic activity">
    <reaction evidence="1">
        <text>ATP + protein L-histidine = ADP + protein N-phospho-L-histidine.</text>
        <dbReference type="EC" id="2.7.13.3"/>
    </reaction>
</comment>
<sequence length="349" mass="37425">MTESARLPWRSRPDAVGVLGAARKVADDLKDGLSGVRARRAAHGLRRLFDVAGLGLADLSGALMWSGRPGADEAVSQILDDVLHQEEPITSRGVTAVPLHVHDELTGALLLVGEVPGAVTRQAADLVVQSLERGRLEASADQAAQAELRALRAEMSPHFVYNALTVIASFVRSEPDRARDLMLDFADYTRYSLSRHGEYTVVAEEFRAVETYLALQRAVLGERLKVQVRVAPEVLAVAVPYLVLEPLVENAIRHGIEPRSGTGLVQVHGQAEGNDCVISVEDDGVGMEPERAAAILAGSGDGTGLGLANVDRRLRTVYGAWYGLTVETAAGEGTRVVLRVPRFQPGVLP</sequence>
<dbReference type="InterPro" id="IPR050640">
    <property type="entry name" value="Bact_2-comp_sensor_kinase"/>
</dbReference>
<proteinExistence type="predicted"/>
<dbReference type="InterPro" id="IPR003594">
    <property type="entry name" value="HATPase_dom"/>
</dbReference>
<dbReference type="EMBL" id="JAAGNC010000094">
    <property type="protein sequence ID" value="NEC57762.1"/>
    <property type="molecule type" value="Genomic_DNA"/>
</dbReference>
<dbReference type="SUPFAM" id="SSF55874">
    <property type="entry name" value="ATPase domain of HSP90 chaperone/DNA topoisomerase II/histidine kinase"/>
    <property type="match status" value="1"/>
</dbReference>
<keyword evidence="3 7" id="KW-0808">Transferase</keyword>
<accession>A0A1I5N2V6</accession>
<evidence type="ECO:0000256" key="1">
    <source>
        <dbReference type="ARBA" id="ARBA00000085"/>
    </source>
</evidence>
<dbReference type="OrthoDB" id="2514702at2"/>
<dbReference type="EC" id="2.7.13.3" evidence="2"/>
<keyword evidence="4" id="KW-0902">Two-component regulatory system</keyword>
<organism evidence="7 8">
    <name type="scientific">Amycolatopsis rubida</name>
    <dbReference type="NCBI Taxonomy" id="112413"/>
    <lineage>
        <taxon>Bacteria</taxon>
        <taxon>Bacillati</taxon>
        <taxon>Actinomycetota</taxon>
        <taxon>Actinomycetes</taxon>
        <taxon>Pseudonocardiales</taxon>
        <taxon>Pseudonocardiaceae</taxon>
        <taxon>Amycolatopsis</taxon>
    </lineage>
</organism>
<evidence type="ECO:0000313" key="9">
    <source>
        <dbReference type="Proteomes" id="UP000470404"/>
    </source>
</evidence>
<dbReference type="EMBL" id="FOWC01000004">
    <property type="protein sequence ID" value="SFP15666.1"/>
    <property type="molecule type" value="Genomic_DNA"/>
</dbReference>
<evidence type="ECO:0000313" key="7">
    <source>
        <dbReference type="EMBL" id="SFP15666.1"/>
    </source>
</evidence>
<dbReference type="STRING" id="112413.SAMN05421854_104224"/>
<reference evidence="7 8" key="1">
    <citation type="submission" date="2016-10" db="EMBL/GenBank/DDBJ databases">
        <authorList>
            <person name="de Groot N.N."/>
        </authorList>
    </citation>
    <scope>NUCLEOTIDE SEQUENCE [LARGE SCALE GENOMIC DNA]</scope>
    <source>
        <strain evidence="7 8">DSM 44637</strain>
    </source>
</reference>
<dbReference type="InterPro" id="IPR010559">
    <property type="entry name" value="Sig_transdc_His_kin_internal"/>
</dbReference>
<evidence type="ECO:0000313" key="6">
    <source>
        <dbReference type="EMBL" id="NEC57762.1"/>
    </source>
</evidence>
<dbReference type="Proteomes" id="UP000470404">
    <property type="component" value="Unassembled WGS sequence"/>
</dbReference>
<dbReference type="GO" id="GO:0016020">
    <property type="term" value="C:membrane"/>
    <property type="evidence" value="ECO:0007669"/>
    <property type="project" value="InterPro"/>
</dbReference>
<name>A0A1I5N2V6_9PSEU</name>
<keyword evidence="9" id="KW-1185">Reference proteome</keyword>
<evidence type="ECO:0000256" key="4">
    <source>
        <dbReference type="ARBA" id="ARBA00023012"/>
    </source>
</evidence>
<dbReference type="InterPro" id="IPR004358">
    <property type="entry name" value="Sig_transdc_His_kin-like_C"/>
</dbReference>
<protein>
    <recommendedName>
        <fullName evidence="2">histidine kinase</fullName>
        <ecNumber evidence="2">2.7.13.3</ecNumber>
    </recommendedName>
</protein>
<dbReference type="AlphaFoldDB" id="A0A1I5N2V6"/>
<dbReference type="SMART" id="SM00387">
    <property type="entry name" value="HATPase_c"/>
    <property type="match status" value="1"/>
</dbReference>
<dbReference type="PROSITE" id="PS50109">
    <property type="entry name" value="HIS_KIN"/>
    <property type="match status" value="1"/>
</dbReference>
<dbReference type="InterPro" id="IPR036890">
    <property type="entry name" value="HATPase_C_sf"/>
</dbReference>
<dbReference type="PRINTS" id="PR00344">
    <property type="entry name" value="BCTRLSENSOR"/>
</dbReference>
<dbReference type="RefSeq" id="WP_067583419.1">
    <property type="nucleotide sequence ID" value="NZ_FOWC01000004.1"/>
</dbReference>
<evidence type="ECO:0000313" key="8">
    <source>
        <dbReference type="Proteomes" id="UP000199137"/>
    </source>
</evidence>